<gene>
    <name evidence="2" type="ORF">LF1_22520</name>
</gene>
<dbReference type="EMBL" id="VRLW01000001">
    <property type="protein sequence ID" value="KAA1259715.1"/>
    <property type="molecule type" value="Genomic_DNA"/>
</dbReference>
<dbReference type="AlphaFoldDB" id="A0A5B1CIH9"/>
<dbReference type="RefSeq" id="WP_238383087.1">
    <property type="nucleotide sequence ID" value="NZ_LWSK01000006.1"/>
</dbReference>
<reference evidence="2 3" key="1">
    <citation type="submission" date="2019-08" db="EMBL/GenBank/DDBJ databases">
        <title>Deep-cultivation of Planctomycetes and their phenomic and genomic characterization uncovers novel biology.</title>
        <authorList>
            <person name="Wiegand S."/>
            <person name="Jogler M."/>
            <person name="Boedeker C."/>
            <person name="Pinto D."/>
            <person name="Vollmers J."/>
            <person name="Rivas-Marin E."/>
            <person name="Kohn T."/>
            <person name="Peeters S.H."/>
            <person name="Heuer A."/>
            <person name="Rast P."/>
            <person name="Oberbeckmann S."/>
            <person name="Bunk B."/>
            <person name="Jeske O."/>
            <person name="Meyerdierks A."/>
            <person name="Storesund J.E."/>
            <person name="Kallscheuer N."/>
            <person name="Luecker S."/>
            <person name="Lage O.M."/>
            <person name="Pohl T."/>
            <person name="Merkel B.J."/>
            <person name="Hornburger P."/>
            <person name="Mueller R.-W."/>
            <person name="Bruemmer F."/>
            <person name="Labrenz M."/>
            <person name="Spormann A.M."/>
            <person name="Op Den Camp H."/>
            <person name="Overmann J."/>
            <person name="Amann R."/>
            <person name="Jetten M.S.M."/>
            <person name="Mascher T."/>
            <person name="Medema M.H."/>
            <person name="Devos D.P."/>
            <person name="Kaster A.-K."/>
            <person name="Ovreas L."/>
            <person name="Rohde M."/>
            <person name="Galperin M.Y."/>
            <person name="Jogler C."/>
        </authorList>
    </citation>
    <scope>NUCLEOTIDE SEQUENCE [LARGE SCALE GENOMIC DNA]</scope>
    <source>
        <strain evidence="2 3">LF1</strain>
    </source>
</reference>
<keyword evidence="1" id="KW-0732">Signal</keyword>
<dbReference type="PANTHER" id="PTHR37489">
    <property type="entry name" value="DUF3500 DOMAIN-CONTAINING PROTEIN"/>
    <property type="match status" value="1"/>
</dbReference>
<dbReference type="InterPro" id="IPR021889">
    <property type="entry name" value="DUF3500"/>
</dbReference>
<dbReference type="Proteomes" id="UP000322699">
    <property type="component" value="Unassembled WGS sequence"/>
</dbReference>
<dbReference type="Pfam" id="PF12006">
    <property type="entry name" value="DUF3500"/>
    <property type="match status" value="1"/>
</dbReference>
<evidence type="ECO:0000256" key="1">
    <source>
        <dbReference type="SAM" id="SignalP"/>
    </source>
</evidence>
<proteinExistence type="predicted"/>
<dbReference type="PANTHER" id="PTHR37489:SF1">
    <property type="entry name" value="DUF3500 DOMAIN-CONTAINING PROTEIN"/>
    <property type="match status" value="1"/>
</dbReference>
<comment type="caution">
    <text evidence="2">The sequence shown here is derived from an EMBL/GenBank/DDBJ whole genome shotgun (WGS) entry which is preliminary data.</text>
</comment>
<evidence type="ECO:0000313" key="2">
    <source>
        <dbReference type="EMBL" id="KAA1259715.1"/>
    </source>
</evidence>
<feature type="signal peptide" evidence="1">
    <location>
        <begin position="1"/>
        <end position="22"/>
    </location>
</feature>
<keyword evidence="3" id="KW-1185">Reference proteome</keyword>
<organism evidence="2 3">
    <name type="scientific">Rubripirellula obstinata</name>
    <dbReference type="NCBI Taxonomy" id="406547"/>
    <lineage>
        <taxon>Bacteria</taxon>
        <taxon>Pseudomonadati</taxon>
        <taxon>Planctomycetota</taxon>
        <taxon>Planctomycetia</taxon>
        <taxon>Pirellulales</taxon>
        <taxon>Pirellulaceae</taxon>
        <taxon>Rubripirellula</taxon>
    </lineage>
</organism>
<accession>A0A5B1CIH9</accession>
<feature type="chain" id="PRO_5022755935" description="DUF3500 domain-containing protein" evidence="1">
    <location>
        <begin position="23"/>
        <end position="363"/>
    </location>
</feature>
<protein>
    <recommendedName>
        <fullName evidence="4">DUF3500 domain-containing protein</fullName>
    </recommendedName>
</protein>
<sequence precursor="true">MQSPARMTIFAIVFAVCCSSIAMKVGDPPGLQMQAFAKSLIASLDEEQSGAALLPFDSINRVDWHFIPKKDRKGLMLGQMNDAQAVATFRLLRAALSEAGYDKANNVMMLENTLRALEAKNGKWERNPNKYYLTFFGEPSDKGSWGLSFEGHHLSLNFVCRDGRMVDSTPQFFAANPAMIMDDLTTSETSKESKESKKLGRSTDVLLGKGTRVLRDEEEFGFALLNSLDDEQQQQAVIAPDAPRDIRFAGQPQADVGEPEGIAYADLDAQQRQMLENLVEVYVGAVADPIADQRRQLIEDNGWQHVHFAWAGASEPGIGHYYRIQGKSFLIEFVNTQPDAAGNPANHIHAVLRDLTGDFDLTP</sequence>
<evidence type="ECO:0000313" key="3">
    <source>
        <dbReference type="Proteomes" id="UP000322699"/>
    </source>
</evidence>
<name>A0A5B1CIH9_9BACT</name>
<evidence type="ECO:0008006" key="4">
    <source>
        <dbReference type="Google" id="ProtNLM"/>
    </source>
</evidence>